<evidence type="ECO:0000313" key="1">
    <source>
        <dbReference type="EMBL" id="KAJ8301660.1"/>
    </source>
</evidence>
<dbReference type="Proteomes" id="UP001217089">
    <property type="component" value="Unassembled WGS sequence"/>
</dbReference>
<comment type="caution">
    <text evidence="1">The sequence shown here is derived from an EMBL/GenBank/DDBJ whole genome shotgun (WGS) entry which is preliminary data.</text>
</comment>
<gene>
    <name evidence="1" type="ORF">KUTeg_020647</name>
</gene>
<accession>A0ABQ9EDT5</accession>
<reference evidence="1 2" key="1">
    <citation type="submission" date="2022-12" db="EMBL/GenBank/DDBJ databases">
        <title>Chromosome-level genome of Tegillarca granosa.</title>
        <authorList>
            <person name="Kim J."/>
        </authorList>
    </citation>
    <scope>NUCLEOTIDE SEQUENCE [LARGE SCALE GENOMIC DNA]</scope>
    <source>
        <strain evidence="1">Teg-2019</strain>
        <tissue evidence="1">Adductor muscle</tissue>
    </source>
</reference>
<name>A0ABQ9EDT5_TEGGR</name>
<protein>
    <submittedName>
        <fullName evidence="1">Uncharacterized protein</fullName>
    </submittedName>
</protein>
<evidence type="ECO:0000313" key="2">
    <source>
        <dbReference type="Proteomes" id="UP001217089"/>
    </source>
</evidence>
<sequence length="74" mass="8725">MNYFHKDFKNIQKSSIMHVPCDMCNIISEGIIDQWTGHQSFTMVNICLCIYGYHLYLYLCYLCTLTLTFCNNVL</sequence>
<keyword evidence="2" id="KW-1185">Reference proteome</keyword>
<organism evidence="1 2">
    <name type="scientific">Tegillarca granosa</name>
    <name type="common">Malaysian cockle</name>
    <name type="synonym">Anadara granosa</name>
    <dbReference type="NCBI Taxonomy" id="220873"/>
    <lineage>
        <taxon>Eukaryota</taxon>
        <taxon>Metazoa</taxon>
        <taxon>Spiralia</taxon>
        <taxon>Lophotrochozoa</taxon>
        <taxon>Mollusca</taxon>
        <taxon>Bivalvia</taxon>
        <taxon>Autobranchia</taxon>
        <taxon>Pteriomorphia</taxon>
        <taxon>Arcoida</taxon>
        <taxon>Arcoidea</taxon>
        <taxon>Arcidae</taxon>
        <taxon>Tegillarca</taxon>
    </lineage>
</organism>
<proteinExistence type="predicted"/>
<dbReference type="EMBL" id="JARBDR010000918">
    <property type="protein sequence ID" value="KAJ8301660.1"/>
    <property type="molecule type" value="Genomic_DNA"/>
</dbReference>